<organism evidence="2 3">
    <name type="scientific">Hypholoma sublateritium (strain FD-334 SS-4)</name>
    <dbReference type="NCBI Taxonomy" id="945553"/>
    <lineage>
        <taxon>Eukaryota</taxon>
        <taxon>Fungi</taxon>
        <taxon>Dikarya</taxon>
        <taxon>Basidiomycota</taxon>
        <taxon>Agaricomycotina</taxon>
        <taxon>Agaricomycetes</taxon>
        <taxon>Agaricomycetidae</taxon>
        <taxon>Agaricales</taxon>
        <taxon>Agaricineae</taxon>
        <taxon>Strophariaceae</taxon>
        <taxon>Hypholoma</taxon>
    </lineage>
</organism>
<feature type="region of interest" description="Disordered" evidence="1">
    <location>
        <begin position="258"/>
        <end position="301"/>
    </location>
</feature>
<gene>
    <name evidence="2" type="ORF">HYPSUDRAFT_209021</name>
</gene>
<accession>A0A0D2KHK2</accession>
<sequence>MSQIGFQAAKLSTQDLQFQELHNSINEMRQTIVMNKAASNTQHWTKSKEVDDEYKNTIGTLLHRLQAAEDDLRNVELYSLSKDPVCLLRINFQAVIDRSHEILFIAATGLVPDKHLHNVKNWVATSLNPITYKKPPVPDIRTWEQQAADRAILDDQWFKVCQGLLSSKDTLLPEYQELIRSGTLRFLMQSCNDLRNQANVKKFEALGGIDGSYAHIPKKVWEVGRGRLVTKVRSSAPQPQLEGLLLAMMKDKLASIKAAREDDEGSGVGDGDADDEKHAWQKKQQAMYDSDNSDEEEEVGV</sequence>
<evidence type="ECO:0000313" key="3">
    <source>
        <dbReference type="Proteomes" id="UP000054270"/>
    </source>
</evidence>
<keyword evidence="3" id="KW-1185">Reference proteome</keyword>
<evidence type="ECO:0000313" key="2">
    <source>
        <dbReference type="EMBL" id="KJA14077.1"/>
    </source>
</evidence>
<dbReference type="EMBL" id="KN817696">
    <property type="protein sequence ID" value="KJA14077.1"/>
    <property type="molecule type" value="Genomic_DNA"/>
</dbReference>
<feature type="compositionally biased region" description="Acidic residues" evidence="1">
    <location>
        <begin position="291"/>
        <end position="301"/>
    </location>
</feature>
<dbReference type="AlphaFoldDB" id="A0A0D2KHK2"/>
<proteinExistence type="predicted"/>
<evidence type="ECO:0000256" key="1">
    <source>
        <dbReference type="SAM" id="MobiDB-lite"/>
    </source>
</evidence>
<protein>
    <submittedName>
        <fullName evidence="2">Uncharacterized protein</fullName>
    </submittedName>
</protein>
<reference evidence="3" key="1">
    <citation type="submission" date="2014-04" db="EMBL/GenBank/DDBJ databases">
        <title>Evolutionary Origins and Diversification of the Mycorrhizal Mutualists.</title>
        <authorList>
            <consortium name="DOE Joint Genome Institute"/>
            <consortium name="Mycorrhizal Genomics Consortium"/>
            <person name="Kohler A."/>
            <person name="Kuo A."/>
            <person name="Nagy L.G."/>
            <person name="Floudas D."/>
            <person name="Copeland A."/>
            <person name="Barry K.W."/>
            <person name="Cichocki N."/>
            <person name="Veneault-Fourrey C."/>
            <person name="LaButti K."/>
            <person name="Lindquist E.A."/>
            <person name="Lipzen A."/>
            <person name="Lundell T."/>
            <person name="Morin E."/>
            <person name="Murat C."/>
            <person name="Riley R."/>
            <person name="Ohm R."/>
            <person name="Sun H."/>
            <person name="Tunlid A."/>
            <person name="Henrissat B."/>
            <person name="Grigoriev I.V."/>
            <person name="Hibbett D.S."/>
            <person name="Martin F."/>
        </authorList>
    </citation>
    <scope>NUCLEOTIDE SEQUENCE [LARGE SCALE GENOMIC DNA]</scope>
    <source>
        <strain evidence="3">FD-334 SS-4</strain>
    </source>
</reference>
<name>A0A0D2KHK2_HYPSF</name>
<dbReference type="Proteomes" id="UP000054270">
    <property type="component" value="Unassembled WGS sequence"/>
</dbReference>